<dbReference type="KEGG" id="fgg:FSB75_15490"/>
<evidence type="ECO:0000256" key="6">
    <source>
        <dbReference type="RuleBase" id="RU003435"/>
    </source>
</evidence>
<dbReference type="Proteomes" id="UP000321204">
    <property type="component" value="Chromosome"/>
</dbReference>
<keyword evidence="2 6" id="KW-0479">Metal-binding</keyword>
<dbReference type="GO" id="GO:0004222">
    <property type="term" value="F:metalloendopeptidase activity"/>
    <property type="evidence" value="ECO:0007669"/>
    <property type="project" value="InterPro"/>
</dbReference>
<evidence type="ECO:0000259" key="7">
    <source>
        <dbReference type="Pfam" id="PF01432"/>
    </source>
</evidence>
<keyword evidence="5 6" id="KW-0482">Metalloprotease</keyword>
<evidence type="ECO:0000256" key="5">
    <source>
        <dbReference type="ARBA" id="ARBA00023049"/>
    </source>
</evidence>
<dbReference type="GO" id="GO:0006508">
    <property type="term" value="P:proteolysis"/>
    <property type="evidence" value="ECO:0007669"/>
    <property type="project" value="UniProtKB-KW"/>
</dbReference>
<protein>
    <submittedName>
        <fullName evidence="8">M3 family oligoendopeptidase</fullName>
    </submittedName>
</protein>
<dbReference type="OrthoDB" id="9762795at2"/>
<evidence type="ECO:0000313" key="9">
    <source>
        <dbReference type="Proteomes" id="UP000321204"/>
    </source>
</evidence>
<dbReference type="PANTHER" id="PTHR11804:SF48">
    <property type="entry name" value="PUTATIVE-RELATED"/>
    <property type="match status" value="1"/>
</dbReference>
<dbReference type="SUPFAM" id="SSF55486">
    <property type="entry name" value="Metalloproteases ('zincins'), catalytic domain"/>
    <property type="match status" value="1"/>
</dbReference>
<accession>A0A5B8UPN1</accession>
<dbReference type="GO" id="GO:0046872">
    <property type="term" value="F:metal ion binding"/>
    <property type="evidence" value="ECO:0007669"/>
    <property type="project" value="UniProtKB-UniRule"/>
</dbReference>
<name>A0A5B8UPN1_9BACT</name>
<dbReference type="EMBL" id="CP042433">
    <property type="protein sequence ID" value="QEC58548.1"/>
    <property type="molecule type" value="Genomic_DNA"/>
</dbReference>
<proteinExistence type="inferred from homology"/>
<dbReference type="InterPro" id="IPR045090">
    <property type="entry name" value="Pept_M3A_M3B"/>
</dbReference>
<dbReference type="InterPro" id="IPR001567">
    <property type="entry name" value="Pept_M3A_M3B_dom"/>
</dbReference>
<keyword evidence="4 6" id="KW-0862">Zinc</keyword>
<keyword evidence="9" id="KW-1185">Reference proteome</keyword>
<evidence type="ECO:0000313" key="8">
    <source>
        <dbReference type="EMBL" id="QEC58548.1"/>
    </source>
</evidence>
<evidence type="ECO:0000256" key="4">
    <source>
        <dbReference type="ARBA" id="ARBA00022833"/>
    </source>
</evidence>
<dbReference type="NCBIfam" id="TIGR02289">
    <property type="entry name" value="M3_not_pepF"/>
    <property type="match status" value="1"/>
</dbReference>
<comment type="cofactor">
    <cofactor evidence="6">
        <name>Zn(2+)</name>
        <dbReference type="ChEBI" id="CHEBI:29105"/>
    </cofactor>
    <text evidence="6">Binds 1 zinc ion.</text>
</comment>
<feature type="domain" description="Peptidase M3A/M3B catalytic" evidence="7">
    <location>
        <begin position="176"/>
        <end position="560"/>
    </location>
</feature>
<organism evidence="8 9">
    <name type="scientific">Flavisolibacter ginsenosidimutans</name>
    <dbReference type="NCBI Taxonomy" id="661481"/>
    <lineage>
        <taxon>Bacteria</taxon>
        <taxon>Pseudomonadati</taxon>
        <taxon>Bacteroidota</taxon>
        <taxon>Chitinophagia</taxon>
        <taxon>Chitinophagales</taxon>
        <taxon>Chitinophagaceae</taxon>
        <taxon>Flavisolibacter</taxon>
    </lineage>
</organism>
<dbReference type="AlphaFoldDB" id="A0A5B8UPN1"/>
<evidence type="ECO:0000256" key="1">
    <source>
        <dbReference type="ARBA" id="ARBA00022670"/>
    </source>
</evidence>
<evidence type="ECO:0000256" key="3">
    <source>
        <dbReference type="ARBA" id="ARBA00022801"/>
    </source>
</evidence>
<comment type="similarity">
    <text evidence="6">Belongs to the peptidase M3 family.</text>
</comment>
<keyword evidence="1 6" id="KW-0645">Protease</keyword>
<gene>
    <name evidence="8" type="ORF">FSB75_15490</name>
</gene>
<dbReference type="CDD" id="cd09606">
    <property type="entry name" value="M3B_PepF"/>
    <property type="match status" value="1"/>
</dbReference>
<reference evidence="8 9" key="1">
    <citation type="journal article" date="2015" name="Int. J. Syst. Evol. Microbiol.">
        <title>Flavisolibacter ginsenosidimutans sp. nov., with ginsenoside-converting activity isolated from soil used for cultivating ginseng.</title>
        <authorList>
            <person name="Zhao Y."/>
            <person name="Liu Q."/>
            <person name="Kang M.S."/>
            <person name="Jin F."/>
            <person name="Yu H."/>
            <person name="Im W.T."/>
        </authorList>
    </citation>
    <scope>NUCLEOTIDE SEQUENCE [LARGE SCALE GENOMIC DNA]</scope>
    <source>
        <strain evidence="8 9">Gsoil 636</strain>
    </source>
</reference>
<keyword evidence="3 6" id="KW-0378">Hydrolase</keyword>
<sequence>MQYTANITSIPRSYLPKNFKISDWAALEPFFKELLERPLQSKADLEKWLQDVSELEAVISEDAAWRQIRMTCDTENKELENAFTFFVTEIEPRMKPYADKLNRKLVENEYTKTLEGDAYKVYLRNVKKSIELFREANIPLQSEIAVLAQQYGVINGKMSVEVQGQEYTLQQAAKFLENPNRGLREEVYRKIQERRLQDKEQLNDLFTKLIGLRDKVAKNAGFQNYRDYKFADLGRFDYTKEDCFQFQEAVKTQVRPLVDFIYDRKRQKLGLDSLRPWDTEAEPEGVKLLTPFATGEELVNKTIECFTRMNPFFGECLTKMKEMGRLDLDSRKGKAPGGYNCPLPETGAPFIFMNAAGQMSDVTTMVHEGGHAIHSFLAHELPLTAFKEYPMEIAEVASMTMELFSMDYWDVFFDNEEDLQRAKQHQLERVITIFPWIATIDKFQHWVYENPNHTLEEREENWRSILNDYTSIALDVSGLEEYRKFSWQRQLHLYEVPFYYIEYGIAQLGAIGLWKQFKEDKDKAINNYINALKLGGTKTLPQLYEAAGLKFSFSPDYISELMLFVQGEMEKVTRPAVK</sequence>
<dbReference type="Pfam" id="PF01432">
    <property type="entry name" value="Peptidase_M3"/>
    <property type="match status" value="1"/>
</dbReference>
<dbReference type="Gene3D" id="1.10.1370.30">
    <property type="match status" value="1"/>
</dbReference>
<dbReference type="GO" id="GO:0006518">
    <property type="term" value="P:peptide metabolic process"/>
    <property type="evidence" value="ECO:0007669"/>
    <property type="project" value="TreeGrafter"/>
</dbReference>
<dbReference type="InterPro" id="IPR011976">
    <property type="entry name" value="Pept_M3B_oligopep-rel"/>
</dbReference>
<evidence type="ECO:0000256" key="2">
    <source>
        <dbReference type="ARBA" id="ARBA00022723"/>
    </source>
</evidence>
<dbReference type="PANTHER" id="PTHR11804">
    <property type="entry name" value="PROTEASE M3 THIMET OLIGOPEPTIDASE-RELATED"/>
    <property type="match status" value="1"/>
</dbReference>